<dbReference type="InterPro" id="IPR001296">
    <property type="entry name" value="Glyco_trans_1"/>
</dbReference>
<feature type="domain" description="Glycosyltransferase subfamily 4-like N-terminal" evidence="4">
    <location>
        <begin position="18"/>
        <end position="160"/>
    </location>
</feature>
<keyword evidence="1" id="KW-0328">Glycosyltransferase</keyword>
<evidence type="ECO:0000256" key="1">
    <source>
        <dbReference type="ARBA" id="ARBA00022676"/>
    </source>
</evidence>
<accession>A0A4R5TWR5</accession>
<dbReference type="SUPFAM" id="SSF53756">
    <property type="entry name" value="UDP-Glycosyltransferase/glycogen phosphorylase"/>
    <property type="match status" value="1"/>
</dbReference>
<dbReference type="Gene3D" id="3.40.50.2000">
    <property type="entry name" value="Glycogen Phosphorylase B"/>
    <property type="match status" value="2"/>
</dbReference>
<evidence type="ECO:0000259" key="3">
    <source>
        <dbReference type="Pfam" id="PF00534"/>
    </source>
</evidence>
<organism evidence="5 6">
    <name type="scientific">Arthrobacter crusticola</name>
    <dbReference type="NCBI Taxonomy" id="2547960"/>
    <lineage>
        <taxon>Bacteria</taxon>
        <taxon>Bacillati</taxon>
        <taxon>Actinomycetota</taxon>
        <taxon>Actinomycetes</taxon>
        <taxon>Micrococcales</taxon>
        <taxon>Micrococcaceae</taxon>
        <taxon>Arthrobacter</taxon>
    </lineage>
</organism>
<dbReference type="Pfam" id="PF13439">
    <property type="entry name" value="Glyco_transf_4"/>
    <property type="match status" value="1"/>
</dbReference>
<comment type="caution">
    <text evidence="5">The sequence shown here is derived from an EMBL/GenBank/DDBJ whole genome shotgun (WGS) entry which is preliminary data.</text>
</comment>
<evidence type="ECO:0000259" key="4">
    <source>
        <dbReference type="Pfam" id="PF13439"/>
    </source>
</evidence>
<reference evidence="5 6" key="1">
    <citation type="submission" date="2019-03" db="EMBL/GenBank/DDBJ databases">
        <title>Arthrobacter sp. nov., an bacterium isolated from biocrust in Mu Us Desert.</title>
        <authorList>
            <person name="Lixiong L."/>
        </authorList>
    </citation>
    <scope>NUCLEOTIDE SEQUENCE [LARGE SCALE GENOMIC DNA]</scope>
    <source>
        <strain evidence="5 6">SLN-3</strain>
    </source>
</reference>
<evidence type="ECO:0000256" key="2">
    <source>
        <dbReference type="ARBA" id="ARBA00022679"/>
    </source>
</evidence>
<protein>
    <submittedName>
        <fullName evidence="5">Glycosyltransferase family 4 protein</fullName>
    </submittedName>
</protein>
<dbReference type="EMBL" id="SMTK01000003">
    <property type="protein sequence ID" value="TDK25562.1"/>
    <property type="molecule type" value="Genomic_DNA"/>
</dbReference>
<sequence length="339" mass="35751">MRIGLIAGPWLPVPPDGYGGVELMVDSLARGLTEAGHEVLLAAPADSRCPVPLLPNTEVSDPSTLGITGSELHHVARAYAGLAEVDLIHDHTPAGPLYRHRPPRAEVVATIHNRLTPASRELYRAAARDTALVAISRSQLSGSPDIRVAAVIHHGIDVARVPVGRGEGGYVCFLGRMCAEKGVVEAIRTARAAGLPLKIAAKMREAVELQYFRDAVEPILGPNEEFLGEVADGDKYALLGGAIALLNPIQWPEPFGLVTIEALATGTPVVSTPLGAVPEIVEHGVTGYLADTPDALAPLLAGAAGLDRAVIRARTEERFSAERMVHEHLALYLQTAAAG</sequence>
<dbReference type="InterPro" id="IPR028098">
    <property type="entry name" value="Glyco_trans_4-like_N"/>
</dbReference>
<dbReference type="Proteomes" id="UP000295411">
    <property type="component" value="Unassembled WGS sequence"/>
</dbReference>
<proteinExistence type="predicted"/>
<dbReference type="GO" id="GO:0016757">
    <property type="term" value="F:glycosyltransferase activity"/>
    <property type="evidence" value="ECO:0007669"/>
    <property type="project" value="UniProtKB-KW"/>
</dbReference>
<name>A0A4R5TWR5_9MICC</name>
<dbReference type="CDD" id="cd03802">
    <property type="entry name" value="GT4_AviGT4-like"/>
    <property type="match status" value="1"/>
</dbReference>
<gene>
    <name evidence="5" type="ORF">E2F48_09955</name>
</gene>
<dbReference type="PANTHER" id="PTHR12526:SF595">
    <property type="entry name" value="BLL5217 PROTEIN"/>
    <property type="match status" value="1"/>
</dbReference>
<evidence type="ECO:0000313" key="6">
    <source>
        <dbReference type="Proteomes" id="UP000295411"/>
    </source>
</evidence>
<keyword evidence="2 5" id="KW-0808">Transferase</keyword>
<feature type="domain" description="Glycosyl transferase family 1" evidence="3">
    <location>
        <begin position="169"/>
        <end position="295"/>
    </location>
</feature>
<dbReference type="RefSeq" id="WP_133403823.1">
    <property type="nucleotide sequence ID" value="NZ_SMTK01000003.1"/>
</dbReference>
<dbReference type="OrthoDB" id="9809227at2"/>
<dbReference type="AlphaFoldDB" id="A0A4R5TWR5"/>
<dbReference type="PANTHER" id="PTHR12526">
    <property type="entry name" value="GLYCOSYLTRANSFERASE"/>
    <property type="match status" value="1"/>
</dbReference>
<dbReference type="Pfam" id="PF00534">
    <property type="entry name" value="Glycos_transf_1"/>
    <property type="match status" value="1"/>
</dbReference>
<keyword evidence="6" id="KW-1185">Reference proteome</keyword>
<evidence type="ECO:0000313" key="5">
    <source>
        <dbReference type="EMBL" id="TDK25562.1"/>
    </source>
</evidence>